<evidence type="ECO:0000256" key="1">
    <source>
        <dbReference type="PROSITE-ProRule" id="PRU00703"/>
    </source>
</evidence>
<reference evidence="6" key="1">
    <citation type="submission" date="2018-09" db="EMBL/GenBank/DDBJ databases">
        <authorList>
            <person name="Zhu H."/>
        </authorList>
    </citation>
    <scope>NUCLEOTIDE SEQUENCE [LARGE SCALE GENOMIC DNA]</scope>
    <source>
        <strain evidence="6">K1S02-23</strain>
    </source>
</reference>
<dbReference type="CDD" id="cd01948">
    <property type="entry name" value="EAL"/>
    <property type="match status" value="1"/>
</dbReference>
<dbReference type="Pfam" id="PF00990">
    <property type="entry name" value="GGDEF"/>
    <property type="match status" value="1"/>
</dbReference>
<dbReference type="PROSITE" id="PS50887">
    <property type="entry name" value="GGDEF"/>
    <property type="match status" value="1"/>
</dbReference>
<evidence type="ECO:0000313" key="5">
    <source>
        <dbReference type="EMBL" id="RJG04348.1"/>
    </source>
</evidence>
<dbReference type="SUPFAM" id="SSF54631">
    <property type="entry name" value="CBS-domain pair"/>
    <property type="match status" value="1"/>
</dbReference>
<dbReference type="Gene3D" id="3.20.20.450">
    <property type="entry name" value="EAL domain"/>
    <property type="match status" value="1"/>
</dbReference>
<dbReference type="Gene3D" id="3.30.70.270">
    <property type="match status" value="1"/>
</dbReference>
<feature type="domain" description="CBS" evidence="4">
    <location>
        <begin position="346"/>
        <end position="407"/>
    </location>
</feature>
<dbReference type="Gene3D" id="3.10.580.10">
    <property type="entry name" value="CBS-domain"/>
    <property type="match status" value="1"/>
</dbReference>
<name>A0A3A3G7F4_9BURK</name>
<dbReference type="InterPro" id="IPR046342">
    <property type="entry name" value="CBS_dom_sf"/>
</dbReference>
<dbReference type="NCBIfam" id="TIGR00254">
    <property type="entry name" value="GGDEF"/>
    <property type="match status" value="1"/>
</dbReference>
<keyword evidence="6" id="KW-1185">Reference proteome</keyword>
<dbReference type="InterPro" id="IPR029787">
    <property type="entry name" value="Nucleotide_cyclase"/>
</dbReference>
<dbReference type="EMBL" id="QYUQ01000002">
    <property type="protein sequence ID" value="RJG04348.1"/>
    <property type="molecule type" value="Genomic_DNA"/>
</dbReference>
<dbReference type="InterPro" id="IPR000160">
    <property type="entry name" value="GGDEF_dom"/>
</dbReference>
<accession>A0A3A3G7F4</accession>
<keyword evidence="1" id="KW-0129">CBS domain</keyword>
<feature type="domain" description="GGDEF" evidence="3">
    <location>
        <begin position="434"/>
        <end position="585"/>
    </location>
</feature>
<evidence type="ECO:0000259" key="3">
    <source>
        <dbReference type="PROSITE" id="PS50887"/>
    </source>
</evidence>
<dbReference type="CDD" id="cd04598">
    <property type="entry name" value="CBS_pair_GGDEF_EAL"/>
    <property type="match status" value="1"/>
</dbReference>
<dbReference type="PANTHER" id="PTHR33121:SF76">
    <property type="entry name" value="SIGNALING PROTEIN"/>
    <property type="match status" value="1"/>
</dbReference>
<dbReference type="InterPro" id="IPR000644">
    <property type="entry name" value="CBS_dom"/>
</dbReference>
<feature type="domain" description="EAL" evidence="2">
    <location>
        <begin position="3"/>
        <end position="253"/>
    </location>
</feature>
<dbReference type="AlphaFoldDB" id="A0A3A3G7F4"/>
<dbReference type="InterPro" id="IPR001633">
    <property type="entry name" value="EAL_dom"/>
</dbReference>
<dbReference type="SUPFAM" id="SSF141868">
    <property type="entry name" value="EAL domain-like"/>
    <property type="match status" value="1"/>
</dbReference>
<organism evidence="5 6">
    <name type="scientific">Noviherbaspirillum sedimenti</name>
    <dbReference type="NCBI Taxonomy" id="2320865"/>
    <lineage>
        <taxon>Bacteria</taxon>
        <taxon>Pseudomonadati</taxon>
        <taxon>Pseudomonadota</taxon>
        <taxon>Betaproteobacteria</taxon>
        <taxon>Burkholderiales</taxon>
        <taxon>Oxalobacteraceae</taxon>
        <taxon>Noviherbaspirillum</taxon>
    </lineage>
</organism>
<dbReference type="CDD" id="cd01949">
    <property type="entry name" value="GGDEF"/>
    <property type="match status" value="1"/>
</dbReference>
<evidence type="ECO:0000313" key="6">
    <source>
        <dbReference type="Proteomes" id="UP000266327"/>
    </source>
</evidence>
<dbReference type="PROSITE" id="PS51371">
    <property type="entry name" value="CBS"/>
    <property type="match status" value="1"/>
</dbReference>
<gene>
    <name evidence="5" type="ORF">D3878_10355</name>
</gene>
<sequence length="588" mass="64692">MDGGHASLQLHEVLQQGLLTPVFQPIVDMNSGALIGYEGLIRGPEGSALHAPAQLFHAARQSGLGPQLEDCCSEVILKKFVELALPGRIFLNISPDSLIKAGVTIADKLAQLHLIGVAPQRIILEMTENQAIHDYDAMREVLRRCRSLGIQIAIDDLGEGFSSLRLWSEIRPDYVKIDMHFIQGIDRDPVKLQFVQSIQQIARKSGTVTIAEGIETDTELRLLQELGIGWGQGYRIARPLAQPALAITAELVARIRHNAALATAGNQRGFNLPTALKLLRIVPVATPDTSTNAVYTTFAADAGLEVMPVVRNGVPLGIINRFQFIDRLARPYQRELYGKRSCTAFMTPEPLTVDKNTSLQDISLMIVEAKSHHFSNGFTITDHGQYIGVGSSQDVMREITQMQINAARYANPLTQLPGNVPINEEIDRRLAAGVEFNVCYGDIDHFKPFNDVYGYLRGDDIIRLTGDILARYCVPGVDFLGHVGGDDFIILFQSADWKCRCDGILETFAAETPAFFSAADRSNGGYVSEDRRGNRVFHPLVSLSLGVVKIDAARHYSSYQIAAAAADAKKQAKTMSGNSLFLERRELQ</sequence>
<dbReference type="InterPro" id="IPR050706">
    <property type="entry name" value="Cyclic-di-GMP_PDE-like"/>
</dbReference>
<evidence type="ECO:0000259" key="2">
    <source>
        <dbReference type="PROSITE" id="PS50883"/>
    </source>
</evidence>
<dbReference type="InterPro" id="IPR035919">
    <property type="entry name" value="EAL_sf"/>
</dbReference>
<dbReference type="SUPFAM" id="SSF55073">
    <property type="entry name" value="Nucleotide cyclase"/>
    <property type="match status" value="1"/>
</dbReference>
<dbReference type="SMART" id="SM00267">
    <property type="entry name" value="GGDEF"/>
    <property type="match status" value="1"/>
</dbReference>
<dbReference type="PANTHER" id="PTHR33121">
    <property type="entry name" value="CYCLIC DI-GMP PHOSPHODIESTERASE PDEF"/>
    <property type="match status" value="1"/>
</dbReference>
<dbReference type="OrthoDB" id="9813903at2"/>
<dbReference type="InterPro" id="IPR043128">
    <property type="entry name" value="Rev_trsase/Diguanyl_cyclase"/>
</dbReference>
<dbReference type="SMART" id="SM00052">
    <property type="entry name" value="EAL"/>
    <property type="match status" value="1"/>
</dbReference>
<comment type="caution">
    <text evidence="5">The sequence shown here is derived from an EMBL/GenBank/DDBJ whole genome shotgun (WGS) entry which is preliminary data.</text>
</comment>
<protein>
    <submittedName>
        <fullName evidence="5">GGDEF domain-containing protein</fullName>
    </submittedName>
</protein>
<dbReference type="Pfam" id="PF00563">
    <property type="entry name" value="EAL"/>
    <property type="match status" value="1"/>
</dbReference>
<proteinExistence type="predicted"/>
<dbReference type="Proteomes" id="UP000266327">
    <property type="component" value="Unassembled WGS sequence"/>
</dbReference>
<dbReference type="Pfam" id="PF00571">
    <property type="entry name" value="CBS"/>
    <property type="match status" value="1"/>
</dbReference>
<dbReference type="PROSITE" id="PS50883">
    <property type="entry name" value="EAL"/>
    <property type="match status" value="1"/>
</dbReference>
<evidence type="ECO:0000259" key="4">
    <source>
        <dbReference type="PROSITE" id="PS51371"/>
    </source>
</evidence>
<dbReference type="GO" id="GO:0071111">
    <property type="term" value="F:cyclic-guanylate-specific phosphodiesterase activity"/>
    <property type="evidence" value="ECO:0007669"/>
    <property type="project" value="InterPro"/>
</dbReference>